<dbReference type="EMBL" id="JAVDRL010000012">
    <property type="protein sequence ID" value="MDR6533433.1"/>
    <property type="molecule type" value="Genomic_DNA"/>
</dbReference>
<comment type="caution">
    <text evidence="2">The sequence shown here is derived from an EMBL/GenBank/DDBJ whole genome shotgun (WGS) entry which is preliminary data.</text>
</comment>
<dbReference type="Proteomes" id="UP001262754">
    <property type="component" value="Unassembled WGS sequence"/>
</dbReference>
<protein>
    <recommendedName>
        <fullName evidence="4">Lipoprotein</fullName>
    </recommendedName>
</protein>
<dbReference type="RefSeq" id="WP_310034303.1">
    <property type="nucleotide sequence ID" value="NZ_JAVDRL010000012.1"/>
</dbReference>
<evidence type="ECO:0000313" key="2">
    <source>
        <dbReference type="EMBL" id="MDR6533433.1"/>
    </source>
</evidence>
<proteinExistence type="predicted"/>
<organism evidence="2 3">
    <name type="scientific">Caulobacter rhizosphaerae</name>
    <dbReference type="NCBI Taxonomy" id="2010972"/>
    <lineage>
        <taxon>Bacteria</taxon>
        <taxon>Pseudomonadati</taxon>
        <taxon>Pseudomonadota</taxon>
        <taxon>Alphaproteobacteria</taxon>
        <taxon>Caulobacterales</taxon>
        <taxon>Caulobacteraceae</taxon>
        <taxon>Caulobacter</taxon>
    </lineage>
</organism>
<dbReference type="PROSITE" id="PS51257">
    <property type="entry name" value="PROKAR_LIPOPROTEIN"/>
    <property type="match status" value="1"/>
</dbReference>
<keyword evidence="1" id="KW-0732">Signal</keyword>
<evidence type="ECO:0000313" key="3">
    <source>
        <dbReference type="Proteomes" id="UP001262754"/>
    </source>
</evidence>
<evidence type="ECO:0008006" key="4">
    <source>
        <dbReference type="Google" id="ProtNLM"/>
    </source>
</evidence>
<sequence>MASVRPVAAFAGLSCGLWLSACATHDPSVVLSVKDQRKADDIATGADAARLEKQGISPLILAGPVARKPARCLPTRQPGVFVCRLVSKLYKGSPWVARDARLRNEDGVWFYDSGRYDALDGPYRLAALDGPTSTAVCYDRRVDCVERIPGVVFSWGWNAAYVVAASHPRAATGEIDKSQTRYFYIVRADDHRDAGADSVRGPFTARAYQEEQRRLGLPELGSYYPDLK</sequence>
<reference evidence="2 3" key="1">
    <citation type="submission" date="2023-07" db="EMBL/GenBank/DDBJ databases">
        <title>Sorghum-associated microbial communities from plants grown in Nebraska, USA.</title>
        <authorList>
            <person name="Schachtman D."/>
        </authorList>
    </citation>
    <scope>NUCLEOTIDE SEQUENCE [LARGE SCALE GENOMIC DNA]</scope>
    <source>
        <strain evidence="2 3">DS2154</strain>
    </source>
</reference>
<feature type="signal peptide" evidence="1">
    <location>
        <begin position="1"/>
        <end position="23"/>
    </location>
</feature>
<keyword evidence="3" id="KW-1185">Reference proteome</keyword>
<evidence type="ECO:0000256" key="1">
    <source>
        <dbReference type="SAM" id="SignalP"/>
    </source>
</evidence>
<feature type="chain" id="PRO_5046943340" description="Lipoprotein" evidence="1">
    <location>
        <begin position="24"/>
        <end position="228"/>
    </location>
</feature>
<accession>A0ABU1N4Q6</accession>
<name>A0ABU1N4Q6_9CAUL</name>
<gene>
    <name evidence="2" type="ORF">J2800_004195</name>
</gene>